<dbReference type="Proteomes" id="UP000275281">
    <property type="component" value="Unassembled WGS sequence"/>
</dbReference>
<dbReference type="PANTHER" id="PTHR32309">
    <property type="entry name" value="TYROSINE-PROTEIN KINASE"/>
    <property type="match status" value="1"/>
</dbReference>
<feature type="transmembrane region" description="Helical" evidence="1">
    <location>
        <begin position="23"/>
        <end position="41"/>
    </location>
</feature>
<name>A0A3N5ZAV1_9ALTE</name>
<dbReference type="AlphaFoldDB" id="A0A3N5ZAV1"/>
<dbReference type="InterPro" id="IPR050445">
    <property type="entry name" value="Bact_polysacc_biosynth/exp"/>
</dbReference>
<dbReference type="OrthoDB" id="5580984at2"/>
<dbReference type="PANTHER" id="PTHR32309:SF13">
    <property type="entry name" value="FERRIC ENTEROBACTIN TRANSPORT PROTEIN FEPE"/>
    <property type="match status" value="1"/>
</dbReference>
<comment type="caution">
    <text evidence="2">The sequence shown here is derived from an EMBL/GenBank/DDBJ whole genome shotgun (WGS) entry which is preliminary data.</text>
</comment>
<keyword evidence="3" id="KW-1185">Reference proteome</keyword>
<gene>
    <name evidence="2" type="ORF">DRW07_02485</name>
</gene>
<evidence type="ECO:0000256" key="1">
    <source>
        <dbReference type="SAM" id="Phobius"/>
    </source>
</evidence>
<evidence type="ECO:0000313" key="2">
    <source>
        <dbReference type="EMBL" id="RPJ68294.1"/>
    </source>
</evidence>
<feature type="transmembrane region" description="Helical" evidence="1">
    <location>
        <begin position="358"/>
        <end position="379"/>
    </location>
</feature>
<dbReference type="RefSeq" id="WP_124026295.1">
    <property type="nucleotide sequence ID" value="NZ_JBHRSN010000005.1"/>
</dbReference>
<accession>A0A3N5ZAV1</accession>
<dbReference type="EMBL" id="RPOK01000001">
    <property type="protein sequence ID" value="RPJ68294.1"/>
    <property type="molecule type" value="Genomic_DNA"/>
</dbReference>
<reference evidence="2 3" key="1">
    <citation type="submission" date="2018-11" db="EMBL/GenBank/DDBJ databases">
        <authorList>
            <person name="Ye M.-Q."/>
            <person name="Du Z.-J."/>
        </authorList>
    </citation>
    <scope>NUCLEOTIDE SEQUENCE [LARGE SCALE GENOMIC DNA]</scope>
    <source>
        <strain evidence="2 3">U0105</strain>
    </source>
</reference>
<keyword evidence="1" id="KW-1133">Transmembrane helix</keyword>
<keyword evidence="1" id="KW-0812">Transmembrane</keyword>
<proteinExistence type="predicted"/>
<keyword evidence="1" id="KW-0472">Membrane</keyword>
<dbReference type="GO" id="GO:0004713">
    <property type="term" value="F:protein tyrosine kinase activity"/>
    <property type="evidence" value="ECO:0007669"/>
    <property type="project" value="TreeGrafter"/>
</dbReference>
<organism evidence="2 3">
    <name type="scientific">Alteromonas sediminis</name>
    <dbReference type="NCBI Taxonomy" id="2259342"/>
    <lineage>
        <taxon>Bacteria</taxon>
        <taxon>Pseudomonadati</taxon>
        <taxon>Pseudomonadota</taxon>
        <taxon>Gammaproteobacteria</taxon>
        <taxon>Alteromonadales</taxon>
        <taxon>Alteromonadaceae</taxon>
        <taxon>Alteromonas/Salinimonas group</taxon>
        <taxon>Alteromonas</taxon>
    </lineage>
</organism>
<evidence type="ECO:0000313" key="3">
    <source>
        <dbReference type="Proteomes" id="UP000275281"/>
    </source>
</evidence>
<sequence length="387" mass="43799">MEQTPNTDAPQSNQFAVIFKRPLVSFVLVPLLVFAFYQAFMASDRFVSHAKIIVKEQDSAATLDSSLALLSGFGVSTGSSDTDLVRSYIYSNDMLVHLDEKLDIVAHYASSDYDIFSRLDSEPSREDLLSYYEDYVSVVIDDKSQVIEVSVQAFEPEFAQLMTQTIVERAEWFINEISRDLAKKQLEFVQREHQVVDDRLSDIKAKLLAFQSRHNLLDPQVEGMAFQQIAYTLEAEIAAKRTQLRLLRSSMSDTAPMVIQAKSELESLEDQLQSERARLTQQGGSTAALPDDEKNLGIGELLAKFGEYKIDLELALQAYASSQVSLEKSRIEAYRQIKYLVTVESPTLPEEAEHPERIYNISLFFVVNLLLFGVARILIATVKELRR</sequence>
<protein>
    <submittedName>
        <fullName evidence="2">Lipopolysaccharide biosynthesis protein</fullName>
    </submittedName>
</protein>
<dbReference type="GO" id="GO:0005886">
    <property type="term" value="C:plasma membrane"/>
    <property type="evidence" value="ECO:0007669"/>
    <property type="project" value="TreeGrafter"/>
</dbReference>